<dbReference type="STRING" id="43335.A0A4V6XWP1"/>
<reference evidence="7" key="1">
    <citation type="submission" date="2018-10" db="EMBL/GenBank/DDBJ databases">
        <title>Population genomic analysis revealed the cold adaptation of white poplar.</title>
        <authorList>
            <person name="Liu Y.-J."/>
        </authorList>
    </citation>
    <scope>NUCLEOTIDE SEQUENCE [LARGE SCALE GENOMIC DNA]</scope>
    <source>
        <strain evidence="7">PAL-ZL1</strain>
    </source>
</reference>
<dbReference type="AlphaFoldDB" id="A0A4V6XWP1"/>
<organism evidence="7">
    <name type="scientific">Populus alba</name>
    <name type="common">White poplar</name>
    <dbReference type="NCBI Taxonomy" id="43335"/>
    <lineage>
        <taxon>Eukaryota</taxon>
        <taxon>Viridiplantae</taxon>
        <taxon>Streptophyta</taxon>
        <taxon>Embryophyta</taxon>
        <taxon>Tracheophyta</taxon>
        <taxon>Spermatophyta</taxon>
        <taxon>Magnoliopsida</taxon>
        <taxon>eudicotyledons</taxon>
        <taxon>Gunneridae</taxon>
        <taxon>Pentapetalae</taxon>
        <taxon>rosids</taxon>
        <taxon>fabids</taxon>
        <taxon>Malpighiales</taxon>
        <taxon>Salicaceae</taxon>
        <taxon>Saliceae</taxon>
        <taxon>Populus</taxon>
    </lineage>
</organism>
<accession>A0A4V6XWP1</accession>
<feature type="signal peptide" evidence="6">
    <location>
        <begin position="1"/>
        <end position="30"/>
    </location>
</feature>
<feature type="chain" id="PRO_5020568885" description="glucan endo-1,3-beta-D-glucosidase" evidence="6">
    <location>
        <begin position="31"/>
        <end position="164"/>
    </location>
</feature>
<dbReference type="EMBL" id="RCHU01000740">
    <property type="protein sequence ID" value="TKR97065.1"/>
    <property type="molecule type" value="Genomic_DNA"/>
</dbReference>
<evidence type="ECO:0000256" key="4">
    <source>
        <dbReference type="ARBA" id="ARBA00022801"/>
    </source>
</evidence>
<evidence type="ECO:0000256" key="6">
    <source>
        <dbReference type="SAM" id="SignalP"/>
    </source>
</evidence>
<keyword evidence="5" id="KW-0326">Glycosidase</keyword>
<evidence type="ECO:0000256" key="2">
    <source>
        <dbReference type="ARBA" id="ARBA00008773"/>
    </source>
</evidence>
<comment type="caution">
    <text evidence="7">The sequence shown here is derived from an EMBL/GenBank/DDBJ whole genome shotgun (WGS) entry which is preliminary data.</text>
</comment>
<dbReference type="PROSITE" id="PS00587">
    <property type="entry name" value="GLYCOSYL_HYDROL_F17"/>
    <property type="match status" value="1"/>
</dbReference>
<dbReference type="Gene3D" id="3.20.20.80">
    <property type="entry name" value="Glycosidases"/>
    <property type="match status" value="1"/>
</dbReference>
<gene>
    <name evidence="7" type="ORF">D5086_0000216840</name>
</gene>
<dbReference type="GO" id="GO:0042973">
    <property type="term" value="F:glucan endo-1,3-beta-D-glucosidase activity"/>
    <property type="evidence" value="ECO:0007669"/>
    <property type="project" value="UniProtKB-EC"/>
</dbReference>
<name>A0A4V6XWP1_POPAL</name>
<keyword evidence="4" id="KW-0378">Hydrolase</keyword>
<dbReference type="InterPro" id="IPR044965">
    <property type="entry name" value="Glyco_hydro_17_plant"/>
</dbReference>
<evidence type="ECO:0000313" key="7">
    <source>
        <dbReference type="EMBL" id="TKR97065.1"/>
    </source>
</evidence>
<dbReference type="EC" id="3.2.1.39" evidence="3"/>
<evidence type="ECO:0000256" key="3">
    <source>
        <dbReference type="ARBA" id="ARBA00012780"/>
    </source>
</evidence>
<dbReference type="GO" id="GO:0005975">
    <property type="term" value="P:carbohydrate metabolic process"/>
    <property type="evidence" value="ECO:0007669"/>
    <property type="project" value="InterPro"/>
</dbReference>
<evidence type="ECO:0000256" key="5">
    <source>
        <dbReference type="ARBA" id="ARBA00023295"/>
    </source>
</evidence>
<protein>
    <recommendedName>
        <fullName evidence="3">glucan endo-1,3-beta-D-glucosidase</fullName>
        <ecNumber evidence="3">3.2.1.39</ecNumber>
    </recommendedName>
</protein>
<sequence length="164" mass="17846">MKSLGSSTCLSVDLMITLLIPSLVPTQSSAAVVESWLNEEKALDKVEVGDKFKATAALNADVHESSSNKPPDGNIRNNIKDVTIHTVKFLRQIKVLWPTDGNSAGDLKIIMGEVGWPTDGNINADTKLAQTFHDGLLKEGNPCPTRCRRQGLQLLEHSTCSHRS</sequence>
<evidence type="ECO:0000256" key="1">
    <source>
        <dbReference type="ARBA" id="ARBA00000382"/>
    </source>
</evidence>
<comment type="similarity">
    <text evidence="2">Belongs to the glycosyl hydrolase 17 family.</text>
</comment>
<dbReference type="InterPro" id="IPR000490">
    <property type="entry name" value="Glyco_hydro_17"/>
</dbReference>
<dbReference type="PANTHER" id="PTHR32227">
    <property type="entry name" value="GLUCAN ENDO-1,3-BETA-GLUCOSIDASE BG1-RELATED-RELATED"/>
    <property type="match status" value="1"/>
</dbReference>
<comment type="catalytic activity">
    <reaction evidence="1">
        <text>Hydrolysis of (1-&gt;3)-beta-D-glucosidic linkages in (1-&gt;3)-beta-D-glucans.</text>
        <dbReference type="EC" id="3.2.1.39"/>
    </reaction>
</comment>
<proteinExistence type="inferred from homology"/>
<keyword evidence="6" id="KW-0732">Signal</keyword>